<dbReference type="AlphaFoldDB" id="A0A8T3UUR2"/>
<comment type="similarity">
    <text evidence="1">Belongs to the universal ribosomal protein uL3 family.</text>
</comment>
<organism evidence="4 5">
    <name type="scientific">Candidatus Acidifodinimicrobium mancum</name>
    <dbReference type="NCBI Taxonomy" id="2898728"/>
    <lineage>
        <taxon>Archaea</taxon>
        <taxon>Candidatus Parvarchaeota</taxon>
        <taxon>Candidatus Acidifodinimicrobiaceae</taxon>
        <taxon>Candidatus Acidifodinimicrobium</taxon>
    </lineage>
</organism>
<evidence type="ECO:0000256" key="2">
    <source>
        <dbReference type="ARBA" id="ARBA00022980"/>
    </source>
</evidence>
<evidence type="ECO:0000313" key="4">
    <source>
        <dbReference type="EMBL" id="MBE5728230.1"/>
    </source>
</evidence>
<dbReference type="PANTHER" id="PTHR11363">
    <property type="entry name" value="60S RIBOSOMAL PROTEIN L3-RELATED"/>
    <property type="match status" value="1"/>
</dbReference>
<dbReference type="Gene3D" id="3.30.1430.10">
    <property type="match status" value="1"/>
</dbReference>
<dbReference type="GO" id="GO:0003735">
    <property type="term" value="F:structural constituent of ribosome"/>
    <property type="evidence" value="ECO:0007669"/>
    <property type="project" value="InterPro"/>
</dbReference>
<dbReference type="GO" id="GO:0006412">
    <property type="term" value="P:translation"/>
    <property type="evidence" value="ECO:0007669"/>
    <property type="project" value="InterPro"/>
</dbReference>
<evidence type="ECO:0000256" key="3">
    <source>
        <dbReference type="ARBA" id="ARBA00023274"/>
    </source>
</evidence>
<dbReference type="Gene3D" id="2.40.30.10">
    <property type="entry name" value="Translation factors"/>
    <property type="match status" value="1"/>
</dbReference>
<protein>
    <submittedName>
        <fullName evidence="4">50S ribosomal protein L3</fullName>
    </submittedName>
</protein>
<dbReference type="GO" id="GO:0003723">
    <property type="term" value="F:RNA binding"/>
    <property type="evidence" value="ECO:0007669"/>
    <property type="project" value="TreeGrafter"/>
</dbReference>
<accession>A0A8T3UUR2</accession>
<dbReference type="Proteomes" id="UP000763484">
    <property type="component" value="Unassembled WGS sequence"/>
</dbReference>
<dbReference type="EMBL" id="JADFAQ010000033">
    <property type="protein sequence ID" value="MBE5728230.1"/>
    <property type="molecule type" value="Genomic_DNA"/>
</dbReference>
<dbReference type="SUPFAM" id="SSF50447">
    <property type="entry name" value="Translation proteins"/>
    <property type="match status" value="1"/>
</dbReference>
<evidence type="ECO:0000256" key="1">
    <source>
        <dbReference type="ARBA" id="ARBA00006540"/>
    </source>
</evidence>
<name>A0A8T3UUR2_9ARCH</name>
<keyword evidence="3" id="KW-0687">Ribonucleoprotein</keyword>
<gene>
    <name evidence="4" type="primary">rplC</name>
    <name evidence="4" type="ORF">IHE50_02335</name>
</gene>
<dbReference type="Pfam" id="PF00297">
    <property type="entry name" value="Ribosomal_L3"/>
    <property type="match status" value="1"/>
</dbReference>
<dbReference type="InterPro" id="IPR045077">
    <property type="entry name" value="L3_arc_euk"/>
</dbReference>
<dbReference type="GO" id="GO:0022625">
    <property type="term" value="C:cytosolic large ribosomal subunit"/>
    <property type="evidence" value="ECO:0007669"/>
    <property type="project" value="TreeGrafter"/>
</dbReference>
<comment type="caution">
    <text evidence="4">The sequence shown here is derived from an EMBL/GenBank/DDBJ whole genome shotgun (WGS) entry which is preliminary data.</text>
</comment>
<dbReference type="PANTHER" id="PTHR11363:SF5">
    <property type="entry name" value="LARGE RIBOSOMAL SUBUNIT PROTEIN UL3"/>
    <property type="match status" value="1"/>
</dbReference>
<sequence length="314" mass="34859">MGHQITKKSTPRRGSLQYYPIRKSKRPFHTLRAHADLEKDELSTFAGYKVGMRQAVYIDNDKNSPTFKTELLSPVTILEVPPLLVVAARFYKDNMSIGEVWAEADKNVGRRVKFKPNNANLEELLKKASDVKLLVSTTPWKINLKKTPEIFEIESGGTLEQKAERAKSLLGKEINASDSIKEGTFVDIGGVTKGKGFTGSVKRFGVKIYPVHASKSRRKAGNLGAESMAKVQFTVPQHGRLGFNSRTEFNKLVLKILNDPTEANIPQGYYRYGNLSAPAIVLKGSVPGSTNRLLILRKAIRPNKKLGPTKVTLI</sequence>
<dbReference type="Gene3D" id="4.10.960.10">
    <property type="entry name" value="Ribosomal protein L3, domain 3"/>
    <property type="match status" value="1"/>
</dbReference>
<keyword evidence="2 4" id="KW-0689">Ribosomal protein</keyword>
<evidence type="ECO:0000313" key="5">
    <source>
        <dbReference type="Proteomes" id="UP000763484"/>
    </source>
</evidence>
<dbReference type="InterPro" id="IPR044892">
    <property type="entry name" value="Ribosomal_L3_dom_3_arc_sf"/>
</dbReference>
<reference evidence="4 5" key="1">
    <citation type="submission" date="2020-09" db="EMBL/GenBank/DDBJ databases">
        <title>Genomic characterization of a novel Parvarchaeota family in acid mine drainage sediments.</title>
        <authorList>
            <person name="Luo Z.-H."/>
        </authorList>
    </citation>
    <scope>NUCLEOTIDE SEQUENCE [LARGE SCALE GENOMIC DNA]</scope>
    <source>
        <strain evidence="4">TL1-5_bins.178</strain>
    </source>
</reference>
<dbReference type="InterPro" id="IPR009000">
    <property type="entry name" value="Transl_B-barrel_sf"/>
</dbReference>
<dbReference type="InterPro" id="IPR000597">
    <property type="entry name" value="Ribosomal_uL3"/>
</dbReference>
<proteinExistence type="inferred from homology"/>